<dbReference type="PANTHER" id="PTHR28004:SF2">
    <property type="entry name" value="D-SERINE DEHYDRATASE"/>
    <property type="match status" value="1"/>
</dbReference>
<name>A0A368VZD9_9ACTN</name>
<dbReference type="Pfam" id="PF01168">
    <property type="entry name" value="Ala_racemase_N"/>
    <property type="match status" value="1"/>
</dbReference>
<proteinExistence type="predicted"/>
<sequence>MVSATSSTPVSGSTGHAAGASEPNGPGIDDLDAATGELDAPLAVIDLDALRYNAAELVRRASGRPVRWATKSVRCRALIRYATELTGCSRLMCYSLAEALWLYREGLGDDILVAYPTADRAALRALAADPGAAHAIAITVDAPRHLDLVDAAVGASRPEIRLCLEIDAAWQPLADAPLLGSVLRGNPHIGALRSPVRTEAQARALVEAVLDRGNYRIVGLMAYEGQIAGLGDAPPRRPLRAAAVRWVQRRSAAELAERRAAVVRAVRELVPLEFVNGGGTGSLERTAAEPAVTEVAAGSGLIGPTLFDTYRTFRPRPAALFALPVVRRPGPRVATVFGGGYLASGPAGADRVPTPYLPAGLRLTAAEGAGEVQTPVTGPAADRLRLGDRVWFRHAKAGELAERFSRYHLLEKSAPSGSGTAKTRLVGTVPTYRGEGKSFG</sequence>
<organism evidence="3 4">
    <name type="scientific">Halopolyspora algeriensis</name>
    <dbReference type="NCBI Taxonomy" id="1500506"/>
    <lineage>
        <taxon>Bacteria</taxon>
        <taxon>Bacillati</taxon>
        <taxon>Actinomycetota</taxon>
        <taxon>Actinomycetes</taxon>
        <taxon>Actinomycetes incertae sedis</taxon>
        <taxon>Halopolyspora</taxon>
    </lineage>
</organism>
<dbReference type="PANTHER" id="PTHR28004">
    <property type="entry name" value="ZGC:162816-RELATED"/>
    <property type="match status" value="1"/>
</dbReference>
<dbReference type="EMBL" id="QPJC01000001">
    <property type="protein sequence ID" value="RCW47265.1"/>
    <property type="molecule type" value="Genomic_DNA"/>
</dbReference>
<evidence type="ECO:0000256" key="1">
    <source>
        <dbReference type="SAM" id="MobiDB-lite"/>
    </source>
</evidence>
<dbReference type="InterPro" id="IPR051466">
    <property type="entry name" value="D-amino_acid_metab_enzyme"/>
</dbReference>
<feature type="compositionally biased region" description="Polar residues" evidence="1">
    <location>
        <begin position="1"/>
        <end position="14"/>
    </location>
</feature>
<reference evidence="3 4" key="1">
    <citation type="submission" date="2018-07" db="EMBL/GenBank/DDBJ databases">
        <title>Genomic Encyclopedia of Type Strains, Phase III (KMG-III): the genomes of soil and plant-associated and newly described type strains.</title>
        <authorList>
            <person name="Whitman W."/>
        </authorList>
    </citation>
    <scope>NUCLEOTIDE SEQUENCE [LARGE SCALE GENOMIC DNA]</scope>
    <source>
        <strain evidence="3 4">CECT 8575</strain>
    </source>
</reference>
<dbReference type="GO" id="GO:0036088">
    <property type="term" value="P:D-serine catabolic process"/>
    <property type="evidence" value="ECO:0007669"/>
    <property type="project" value="TreeGrafter"/>
</dbReference>
<keyword evidence="4" id="KW-1185">Reference proteome</keyword>
<dbReference type="Gene3D" id="3.20.20.10">
    <property type="entry name" value="Alanine racemase"/>
    <property type="match status" value="1"/>
</dbReference>
<accession>A0A368VZD9</accession>
<protein>
    <submittedName>
        <fullName evidence="3">D-serine deaminase-like pyridoxal phosphate-dependent protein</fullName>
    </submittedName>
</protein>
<feature type="region of interest" description="Disordered" evidence="1">
    <location>
        <begin position="1"/>
        <end position="32"/>
    </location>
</feature>
<dbReference type="InterPro" id="IPR029066">
    <property type="entry name" value="PLP-binding_barrel"/>
</dbReference>
<dbReference type="AlphaFoldDB" id="A0A368VZD9"/>
<evidence type="ECO:0000313" key="3">
    <source>
        <dbReference type="EMBL" id="RCW47265.1"/>
    </source>
</evidence>
<evidence type="ECO:0000313" key="4">
    <source>
        <dbReference type="Proteomes" id="UP000253495"/>
    </source>
</evidence>
<dbReference type="SUPFAM" id="SSF51419">
    <property type="entry name" value="PLP-binding barrel"/>
    <property type="match status" value="1"/>
</dbReference>
<dbReference type="GO" id="GO:0008721">
    <property type="term" value="F:D-serine ammonia-lyase activity"/>
    <property type="evidence" value="ECO:0007669"/>
    <property type="project" value="TreeGrafter"/>
</dbReference>
<dbReference type="Proteomes" id="UP000253495">
    <property type="component" value="Unassembled WGS sequence"/>
</dbReference>
<dbReference type="InterPro" id="IPR001608">
    <property type="entry name" value="Ala_racemase_N"/>
</dbReference>
<feature type="domain" description="Alanine racemase N-terminal" evidence="2">
    <location>
        <begin position="45"/>
        <end position="168"/>
    </location>
</feature>
<evidence type="ECO:0000259" key="2">
    <source>
        <dbReference type="Pfam" id="PF01168"/>
    </source>
</evidence>
<gene>
    <name evidence="3" type="ORF">DFQ14_101614</name>
</gene>
<comment type="caution">
    <text evidence="3">The sequence shown here is derived from an EMBL/GenBank/DDBJ whole genome shotgun (WGS) entry which is preliminary data.</text>
</comment>